<dbReference type="PANTHER" id="PTHR42916">
    <property type="entry name" value="2-SUCCINYL-5-ENOLPYRUVYL-6-HYDROXY-3-CYCLOHEXENE-1-CARBOXYLATE SYNTHASE"/>
    <property type="match status" value="1"/>
</dbReference>
<dbReference type="AlphaFoldDB" id="A0A7Z9AU82"/>
<dbReference type="CDD" id="cd07037">
    <property type="entry name" value="TPP_PYR_MenD"/>
    <property type="match status" value="1"/>
</dbReference>
<dbReference type="EMBL" id="CABEEP010000001">
    <property type="protein sequence ID" value="VTQ64235.1"/>
    <property type="molecule type" value="Genomic_DNA"/>
</dbReference>
<dbReference type="Pfam" id="PF02775">
    <property type="entry name" value="TPP_enzyme_C"/>
    <property type="match status" value="1"/>
</dbReference>
<evidence type="ECO:0000256" key="1">
    <source>
        <dbReference type="ARBA" id="ARBA00022679"/>
    </source>
</evidence>
<dbReference type="InterPro" id="IPR004433">
    <property type="entry name" value="MenaQ_synth_MenD"/>
</dbReference>
<comment type="function">
    <text evidence="6">Catalyzes the thiamine diphosphate-dependent decarboxylation of 2-oxoglutarate and the subsequent addition of the resulting succinic semialdehyde-thiamine pyrophosphate anion to isochorismate to yield 2-succinyl-5-enolpyruvyl-6-hydroxy-3-cyclohexene-1-carboxylate (SEPHCHC).</text>
</comment>
<dbReference type="GO" id="GO:0030976">
    <property type="term" value="F:thiamine pyrophosphate binding"/>
    <property type="evidence" value="ECO:0007669"/>
    <property type="project" value="UniProtKB-UniRule"/>
</dbReference>
<sequence length="582" mass="65484">MTNTKELTAYLLAFIHGLKESGLKEMVISPGSRSTPLALLAYRDPEINCYINVDERSAAFFALGLAKAQKEPVGLICTSGTAAANYYPAICEAEASNVPLVVLTADRPPEAQGVGAPQTIDQQHLYGSHVKKYIGMALPEEGESFERYAFFQGWESAAAAIKIPKGPVHVNLPFREPLLPDLSQSFTRHYSRKGETINKVTSFSLPELDSWLTKKGLIIVGRELTTQQATKMIELAEIVGWPILGDPLTNLGNCGKESDNYISHVDLIFADQRLETPEIVWQFGNLPLAKNLMLYLNQSKDLTYVIIDESESWKDWLHQSNYVLPIDPLTFCSMVKNMSDEEFHTHADRNWLSYWQERAKLARQTIETTLPLDAYNESNASKRLFQLLKFDETLFLSNSNAIRFIDRYAGFSKQRFSVYGNRGVNGIDGIVSTAAGICAAKKQQMFLLIGDLALFHDMNGLQIIKELELPVTVIVLNNNGGGIFSFLPQRELDNSFFDPLFSTPLHLDLEKVADLYCGAYKKPKSLTEFEQIVCESRERIDSKDNREEKENSTWTLIEVVGEQKAPAELWQHMIEGYGNRNE</sequence>
<dbReference type="Pfam" id="PF16582">
    <property type="entry name" value="TPP_enzyme_M_2"/>
    <property type="match status" value="1"/>
</dbReference>
<keyword evidence="4 6" id="KW-0786">Thiamine pyrophosphate</keyword>
<comment type="pathway">
    <text evidence="6">Quinol/quinone metabolism; 1,4-dihydroxy-2-naphthoate biosynthesis; 1,4-dihydroxy-2-naphthoate from chorismate: step 2/7.</text>
</comment>
<gene>
    <name evidence="6 10" type="primary">menD</name>
    <name evidence="10" type="ORF">NCTC12204_01462</name>
</gene>
<evidence type="ECO:0000256" key="4">
    <source>
        <dbReference type="ARBA" id="ARBA00023052"/>
    </source>
</evidence>
<dbReference type="SUPFAM" id="SSF52518">
    <property type="entry name" value="Thiamin diphosphate-binding fold (THDP-binding)"/>
    <property type="match status" value="2"/>
</dbReference>
<dbReference type="InterPro" id="IPR012001">
    <property type="entry name" value="Thiamin_PyroP_enz_TPP-bd_dom"/>
</dbReference>
<feature type="domain" description="Menaquinone biosynthesis protein MenD middle" evidence="9">
    <location>
        <begin position="202"/>
        <end position="396"/>
    </location>
</feature>
<dbReference type="NCBIfam" id="TIGR00173">
    <property type="entry name" value="menD"/>
    <property type="match status" value="1"/>
</dbReference>
<feature type="domain" description="Thiamine pyrophosphate enzyme N-terminal TPP-binding" evidence="8">
    <location>
        <begin position="13"/>
        <end position="124"/>
    </location>
</feature>
<name>A0A7Z9AU82_ENTHR</name>
<evidence type="ECO:0000259" key="9">
    <source>
        <dbReference type="Pfam" id="PF16582"/>
    </source>
</evidence>
<dbReference type="EC" id="2.2.1.9" evidence="6"/>
<dbReference type="UniPathway" id="UPA00079"/>
<comment type="similarity">
    <text evidence="6">Belongs to the TPP enzyme family. MenD subfamily.</text>
</comment>
<protein>
    <recommendedName>
        <fullName evidence="6">2-succinyl-5-enolpyruvyl-6-hydroxy-3-cyclohexene-1-carboxylate synthase</fullName>
        <shortName evidence="6">SEPHCHC synthase</shortName>
        <ecNumber evidence="6">2.2.1.9</ecNumber>
    </recommendedName>
    <alternativeName>
        <fullName evidence="6">Menaquinone biosynthesis protein MenD</fullName>
    </alternativeName>
</protein>
<evidence type="ECO:0000256" key="5">
    <source>
        <dbReference type="ARBA" id="ARBA00023211"/>
    </source>
</evidence>
<dbReference type="Gene3D" id="3.40.50.1220">
    <property type="entry name" value="TPP-binding domain"/>
    <property type="match status" value="1"/>
</dbReference>
<organism evidence="10 11">
    <name type="scientific">Enterococcus hirae</name>
    <dbReference type="NCBI Taxonomy" id="1354"/>
    <lineage>
        <taxon>Bacteria</taxon>
        <taxon>Bacillati</taxon>
        <taxon>Bacillota</taxon>
        <taxon>Bacilli</taxon>
        <taxon>Lactobacillales</taxon>
        <taxon>Enterococcaceae</taxon>
        <taxon>Enterococcus</taxon>
    </lineage>
</organism>
<dbReference type="CDD" id="cd02009">
    <property type="entry name" value="TPP_SHCHC_synthase"/>
    <property type="match status" value="1"/>
</dbReference>
<dbReference type="Gene3D" id="3.40.50.970">
    <property type="match status" value="2"/>
</dbReference>
<dbReference type="Proteomes" id="UP000352698">
    <property type="component" value="Unassembled WGS sequence"/>
</dbReference>
<dbReference type="RefSeq" id="WP_010737614.1">
    <property type="nucleotide sequence ID" value="NZ_CABEEP010000001.1"/>
</dbReference>
<evidence type="ECO:0000259" key="7">
    <source>
        <dbReference type="Pfam" id="PF02775"/>
    </source>
</evidence>
<dbReference type="HAMAP" id="MF_01659">
    <property type="entry name" value="MenD"/>
    <property type="match status" value="1"/>
</dbReference>
<dbReference type="GO" id="GO:0000287">
    <property type="term" value="F:magnesium ion binding"/>
    <property type="evidence" value="ECO:0007669"/>
    <property type="project" value="UniProtKB-UniRule"/>
</dbReference>
<dbReference type="UniPathway" id="UPA01057">
    <property type="reaction ID" value="UER00164"/>
</dbReference>
<reference evidence="10 11" key="1">
    <citation type="submission" date="2019-05" db="EMBL/GenBank/DDBJ databases">
        <authorList>
            <consortium name="Pathogen Informatics"/>
        </authorList>
    </citation>
    <scope>NUCLEOTIDE SEQUENCE [LARGE SCALE GENOMIC DNA]</scope>
    <source>
        <strain evidence="10 11">NCTC12204</strain>
    </source>
</reference>
<keyword evidence="3 6" id="KW-0460">Magnesium</keyword>
<keyword evidence="6" id="KW-0474">Menaquinone biosynthesis</keyword>
<evidence type="ECO:0000256" key="6">
    <source>
        <dbReference type="HAMAP-Rule" id="MF_01659"/>
    </source>
</evidence>
<evidence type="ECO:0000313" key="11">
    <source>
        <dbReference type="Proteomes" id="UP000352698"/>
    </source>
</evidence>
<comment type="catalytic activity">
    <reaction evidence="6">
        <text>isochorismate + 2-oxoglutarate + H(+) = 5-enolpyruvoyl-6-hydroxy-2-succinyl-cyclohex-3-ene-1-carboxylate + CO2</text>
        <dbReference type="Rhea" id="RHEA:25593"/>
        <dbReference type="ChEBI" id="CHEBI:15378"/>
        <dbReference type="ChEBI" id="CHEBI:16526"/>
        <dbReference type="ChEBI" id="CHEBI:16810"/>
        <dbReference type="ChEBI" id="CHEBI:29780"/>
        <dbReference type="ChEBI" id="CHEBI:58818"/>
        <dbReference type="EC" id="2.2.1.9"/>
    </reaction>
</comment>
<accession>A0A7Z9AU82</accession>
<comment type="pathway">
    <text evidence="6">Quinol/quinone metabolism; menaquinone biosynthesis.</text>
</comment>
<evidence type="ECO:0000259" key="8">
    <source>
        <dbReference type="Pfam" id="PF02776"/>
    </source>
</evidence>
<dbReference type="GO" id="GO:0030145">
    <property type="term" value="F:manganese ion binding"/>
    <property type="evidence" value="ECO:0007669"/>
    <property type="project" value="UniProtKB-UniRule"/>
</dbReference>
<comment type="subunit">
    <text evidence="6">Homodimer.</text>
</comment>
<dbReference type="GO" id="GO:0070204">
    <property type="term" value="F:2-succinyl-5-enolpyruvyl-6-hydroxy-3-cyclohexene-1-carboxylic-acid synthase activity"/>
    <property type="evidence" value="ECO:0007669"/>
    <property type="project" value="UniProtKB-UniRule"/>
</dbReference>
<evidence type="ECO:0000256" key="3">
    <source>
        <dbReference type="ARBA" id="ARBA00022842"/>
    </source>
</evidence>
<proteinExistence type="inferred from homology"/>
<dbReference type="InterPro" id="IPR029061">
    <property type="entry name" value="THDP-binding"/>
</dbReference>
<dbReference type="PANTHER" id="PTHR42916:SF1">
    <property type="entry name" value="PROTEIN PHYLLO, CHLOROPLASTIC"/>
    <property type="match status" value="1"/>
</dbReference>
<comment type="cofactor">
    <cofactor evidence="6">
        <name>thiamine diphosphate</name>
        <dbReference type="ChEBI" id="CHEBI:58937"/>
    </cofactor>
    <text evidence="6">Binds 1 thiamine pyrophosphate per subunit.</text>
</comment>
<dbReference type="Pfam" id="PF02776">
    <property type="entry name" value="TPP_enzyme_N"/>
    <property type="match status" value="1"/>
</dbReference>
<dbReference type="PIRSF" id="PIRSF004983">
    <property type="entry name" value="MenD"/>
    <property type="match status" value="1"/>
</dbReference>
<feature type="domain" description="Thiamine pyrophosphate enzyme TPP-binding" evidence="7">
    <location>
        <begin position="431"/>
        <end position="520"/>
    </location>
</feature>
<comment type="cofactor">
    <cofactor evidence="6">
        <name>Mg(2+)</name>
        <dbReference type="ChEBI" id="CHEBI:18420"/>
    </cofactor>
    <cofactor evidence="6">
        <name>Mn(2+)</name>
        <dbReference type="ChEBI" id="CHEBI:29035"/>
    </cofactor>
</comment>
<dbReference type="InterPro" id="IPR032264">
    <property type="entry name" value="MenD_middle"/>
</dbReference>
<dbReference type="GO" id="GO:0009234">
    <property type="term" value="P:menaquinone biosynthetic process"/>
    <property type="evidence" value="ECO:0007669"/>
    <property type="project" value="UniProtKB-UniRule"/>
</dbReference>
<keyword evidence="5 6" id="KW-0464">Manganese</keyword>
<dbReference type="InterPro" id="IPR011766">
    <property type="entry name" value="TPP_enzyme_TPP-bd"/>
</dbReference>
<comment type="caution">
    <text evidence="10">The sequence shown here is derived from an EMBL/GenBank/DDBJ whole genome shotgun (WGS) entry which is preliminary data.</text>
</comment>
<evidence type="ECO:0000256" key="2">
    <source>
        <dbReference type="ARBA" id="ARBA00022723"/>
    </source>
</evidence>
<keyword evidence="2 6" id="KW-0479">Metal-binding</keyword>
<keyword evidence="1 6" id="KW-0808">Transferase</keyword>
<evidence type="ECO:0000313" key="10">
    <source>
        <dbReference type="EMBL" id="VTQ64235.1"/>
    </source>
</evidence>